<dbReference type="PROSITE" id="PS50017">
    <property type="entry name" value="DEATH_DOMAIN"/>
    <property type="match status" value="1"/>
</dbReference>
<reference evidence="5 6" key="1">
    <citation type="submission" date="2016-10" db="EMBL/GenBank/DDBJ databases">
        <authorList>
            <person name="de Groot N.N."/>
        </authorList>
    </citation>
    <scope>NUCLEOTIDE SEQUENCE [LARGE SCALE GENOMIC DNA]</scope>
    <source>
        <strain evidence="5 6">DSM 16957</strain>
    </source>
</reference>
<dbReference type="AlphaFoldDB" id="A0A1G6YK10"/>
<keyword evidence="6" id="KW-1185">Reference proteome</keyword>
<dbReference type="OrthoDB" id="92254at2"/>
<dbReference type="InterPro" id="IPR008258">
    <property type="entry name" value="Transglycosylase_SLT_dom_1"/>
</dbReference>
<dbReference type="PANTHER" id="PTHR37423:SF5">
    <property type="entry name" value="SOLUBLE LYTIC MUREIN TRANSGLYCOSYLASE"/>
    <property type="match status" value="1"/>
</dbReference>
<dbReference type="InterPro" id="IPR012289">
    <property type="entry name" value="Lytic_TGlycosylase_superhlx_L"/>
</dbReference>
<sequence>MLKRLLIALPCLLALSAALPARAQTLPASDAERLSELRRALADAPKTNDREFLALARRLGGDPLWPWVEQQHLRGRDVHLHIPEAIDFLDRHGEAPVGAVLRRAVLLDLAKRRDWSGFQRIGLGPGDGDDPELRCHALTARFAQGDDATVVDDALSLWDRGDSLPAACDPAIEALRRIGRLDAARQLRRIEAAATLGNAGLMRHLAASLAPDLRGRIEAEARFIESPAAGLIPAASSTPRTRAAVEAGLSALARRDPAAAESLLDALAAPLTLEGDRVARLRHAIALWSAASYLPEADNRFARVPAEAFDDRLHEWRVREAIARRDGAAALAALAAMPAALREQARWRLIEARLLAARGDNAAAQVRLSEAATEANFHGFLAAELAGLDYPLCPLPAASGRSALRALERAGVRDALDLHALGRPGWAHRQWQHAMADLPPDQQALAVAAALRHGWYDRASQTLGSGEGMRYYRERFPRPHATTLRREARRHGLQVAWVAGLIRAESSWMTAARSAADARGLMQLLPATGRDTARRQGLGFSGPQSLHQADLNIALGTAYLRQMLDAHAGKPGLATAAYNAGPAAVARWLAARPPVAPLLDDPLLWLETIPFQETREYVARVMAFSLIYDWRMEGRAPSLLGRLEGRASRGWRDFRCPGAPP</sequence>
<dbReference type="PANTHER" id="PTHR37423">
    <property type="entry name" value="SOLUBLE LYTIC MUREIN TRANSGLYCOSYLASE-RELATED"/>
    <property type="match status" value="1"/>
</dbReference>
<dbReference type="GO" id="GO:0007165">
    <property type="term" value="P:signal transduction"/>
    <property type="evidence" value="ECO:0007669"/>
    <property type="project" value="InterPro"/>
</dbReference>
<dbReference type="RefSeq" id="WP_143006691.1">
    <property type="nucleotide sequence ID" value="NZ_FNAG01000010.1"/>
</dbReference>
<dbReference type="InterPro" id="IPR023346">
    <property type="entry name" value="Lysozyme-like_dom_sf"/>
</dbReference>
<dbReference type="SUPFAM" id="SSF48435">
    <property type="entry name" value="Bacterial muramidases"/>
    <property type="match status" value="1"/>
</dbReference>
<dbReference type="InterPro" id="IPR037061">
    <property type="entry name" value="Lytic_TGlycoase_superhlx_L_sf"/>
</dbReference>
<dbReference type="GO" id="GO:0004553">
    <property type="term" value="F:hydrolase activity, hydrolyzing O-glycosyl compounds"/>
    <property type="evidence" value="ECO:0007669"/>
    <property type="project" value="InterPro"/>
</dbReference>
<dbReference type="Gene3D" id="1.10.530.10">
    <property type="match status" value="1"/>
</dbReference>
<dbReference type="EMBL" id="FNAG01000010">
    <property type="protein sequence ID" value="SDD90739.1"/>
    <property type="molecule type" value="Genomic_DNA"/>
</dbReference>
<dbReference type="Proteomes" id="UP000199603">
    <property type="component" value="Unassembled WGS sequence"/>
</dbReference>
<dbReference type="Pfam" id="PF14718">
    <property type="entry name" value="SLT_L"/>
    <property type="match status" value="1"/>
</dbReference>
<proteinExistence type="inferred from homology"/>
<protein>
    <submittedName>
        <fullName evidence="5">Soluble lytic murein transglycosylase</fullName>
    </submittedName>
</protein>
<evidence type="ECO:0000313" key="6">
    <source>
        <dbReference type="Proteomes" id="UP000199603"/>
    </source>
</evidence>
<dbReference type="Gene3D" id="1.25.20.10">
    <property type="entry name" value="Bacterial muramidases"/>
    <property type="match status" value="1"/>
</dbReference>
<feature type="chain" id="PRO_5011562935" evidence="3">
    <location>
        <begin position="24"/>
        <end position="661"/>
    </location>
</feature>
<evidence type="ECO:0000256" key="1">
    <source>
        <dbReference type="ARBA" id="ARBA00007734"/>
    </source>
</evidence>
<dbReference type="InterPro" id="IPR008939">
    <property type="entry name" value="Lytic_TGlycosylase_superhlx_U"/>
</dbReference>
<dbReference type="Gene3D" id="1.10.1240.20">
    <property type="entry name" value="Lytic transglycosylase, superhelical linker domain"/>
    <property type="match status" value="1"/>
</dbReference>
<keyword evidence="2 3" id="KW-0732">Signal</keyword>
<dbReference type="CDD" id="cd13401">
    <property type="entry name" value="Slt70-like"/>
    <property type="match status" value="1"/>
</dbReference>
<feature type="domain" description="Death" evidence="4">
    <location>
        <begin position="155"/>
        <end position="191"/>
    </location>
</feature>
<dbReference type="SUPFAM" id="SSF53955">
    <property type="entry name" value="Lysozyme-like"/>
    <property type="match status" value="1"/>
</dbReference>
<dbReference type="Pfam" id="PF01464">
    <property type="entry name" value="SLT"/>
    <property type="match status" value="1"/>
</dbReference>
<evidence type="ECO:0000256" key="2">
    <source>
        <dbReference type="ARBA" id="ARBA00022729"/>
    </source>
</evidence>
<evidence type="ECO:0000256" key="3">
    <source>
        <dbReference type="SAM" id="SignalP"/>
    </source>
</evidence>
<dbReference type="STRING" id="265719.SAMN04488509_11049"/>
<evidence type="ECO:0000313" key="5">
    <source>
        <dbReference type="EMBL" id="SDD90739.1"/>
    </source>
</evidence>
<dbReference type="GO" id="GO:0042597">
    <property type="term" value="C:periplasmic space"/>
    <property type="evidence" value="ECO:0007669"/>
    <property type="project" value="InterPro"/>
</dbReference>
<dbReference type="InterPro" id="IPR000488">
    <property type="entry name" value="Death_dom"/>
</dbReference>
<feature type="signal peptide" evidence="3">
    <location>
        <begin position="1"/>
        <end position="23"/>
    </location>
</feature>
<evidence type="ECO:0000259" key="4">
    <source>
        <dbReference type="PROSITE" id="PS50017"/>
    </source>
</evidence>
<gene>
    <name evidence="5" type="ORF">SAMN04488509_11049</name>
</gene>
<organism evidence="5 6">
    <name type="scientific">Aquimonas voraii</name>
    <dbReference type="NCBI Taxonomy" id="265719"/>
    <lineage>
        <taxon>Bacteria</taxon>
        <taxon>Pseudomonadati</taxon>
        <taxon>Pseudomonadota</taxon>
        <taxon>Gammaproteobacteria</taxon>
        <taxon>Lysobacterales</taxon>
        <taxon>Lysobacteraceae</taxon>
        <taxon>Aquimonas</taxon>
    </lineage>
</organism>
<name>A0A1G6YK10_9GAMM</name>
<comment type="similarity">
    <text evidence="1">Belongs to the transglycosylase Slt family.</text>
</comment>
<accession>A0A1G6YK10</accession>